<evidence type="ECO:0000313" key="2">
    <source>
        <dbReference type="Proteomes" id="UP001145109"/>
    </source>
</evidence>
<name>A0AA37QMQ3_9FIRM</name>
<accession>A0AA37QMQ3</accession>
<dbReference type="EMBL" id="BSCI01000024">
    <property type="protein sequence ID" value="GLG88341.1"/>
    <property type="molecule type" value="Genomic_DNA"/>
</dbReference>
<dbReference type="Proteomes" id="UP001145109">
    <property type="component" value="Unassembled WGS sequence"/>
</dbReference>
<organism evidence="1 2">
    <name type="scientific">Coprococcus comes</name>
    <dbReference type="NCBI Taxonomy" id="410072"/>
    <lineage>
        <taxon>Bacteria</taxon>
        <taxon>Bacillati</taxon>
        <taxon>Bacillota</taxon>
        <taxon>Clostridia</taxon>
        <taxon>Lachnospirales</taxon>
        <taxon>Lachnospiraceae</taxon>
        <taxon>Coprococcus</taxon>
    </lineage>
</organism>
<reference evidence="1" key="2">
    <citation type="submission" date="2022-11" db="EMBL/GenBank/DDBJ databases">
        <title>Draft genome sequence of Coprococcus comes strain 31264.</title>
        <authorList>
            <person name="Hisatomi A."/>
            <person name="Ohkuma M."/>
            <person name="Sakamoto M."/>
        </authorList>
    </citation>
    <scope>NUCLEOTIDE SEQUENCE</scope>
    <source>
        <strain evidence="1">JCM 31264</strain>
    </source>
</reference>
<comment type="caution">
    <text evidence="1">The sequence shown here is derived from an EMBL/GenBank/DDBJ whole genome shotgun (WGS) entry which is preliminary data.</text>
</comment>
<sequence length="58" mass="6987">MGYFLGESVPFWYTNPQYKGVGYPEWYTIRDYMGCRGDFNTPQKYTIIQKKTIKGYER</sequence>
<gene>
    <name evidence="1" type="ORF">comes_28880</name>
</gene>
<evidence type="ECO:0000313" key="1">
    <source>
        <dbReference type="EMBL" id="GLG88341.1"/>
    </source>
</evidence>
<protein>
    <submittedName>
        <fullName evidence="1">Uncharacterized protein</fullName>
    </submittedName>
</protein>
<proteinExistence type="predicted"/>
<dbReference type="AlphaFoldDB" id="A0AA37QMQ3"/>
<reference evidence="1" key="1">
    <citation type="submission" date="2022-09" db="EMBL/GenBank/DDBJ databases">
        <title>Draft genome sequence of Coprococcus comes strain 31264.</title>
        <authorList>
            <person name="Atsushi H."/>
            <person name="Moriya O."/>
            <person name="Mitsuo S."/>
        </authorList>
    </citation>
    <scope>NUCLEOTIDE SEQUENCE</scope>
    <source>
        <strain evidence="1">JCM 31264</strain>
    </source>
</reference>